<evidence type="ECO:0000256" key="1">
    <source>
        <dbReference type="SAM" id="MobiDB-lite"/>
    </source>
</evidence>
<dbReference type="AlphaFoldDB" id="A0A975H5R2"/>
<organism evidence="2 3">
    <name type="scientific">Polaribacter cellanae</name>
    <dbReference type="NCBI Taxonomy" id="2818493"/>
    <lineage>
        <taxon>Bacteria</taxon>
        <taxon>Pseudomonadati</taxon>
        <taxon>Bacteroidota</taxon>
        <taxon>Flavobacteriia</taxon>
        <taxon>Flavobacteriales</taxon>
        <taxon>Flavobacteriaceae</taxon>
    </lineage>
</organism>
<keyword evidence="3" id="KW-1185">Reference proteome</keyword>
<accession>A0A975H5R2</accession>
<dbReference type="PROSITE" id="PS51257">
    <property type="entry name" value="PROKAR_LIPOPROTEIN"/>
    <property type="match status" value="1"/>
</dbReference>
<feature type="compositionally biased region" description="Basic and acidic residues" evidence="1">
    <location>
        <begin position="149"/>
        <end position="164"/>
    </location>
</feature>
<sequence>MKKTIYLLLFSFILVACQTEDNKGNDSLAKFEINKLTNSKIAFEDEGKLILNVSDHKILETFKAFNKTMELQLDPERFEIIKVEDKNYLRFFSKNNQVSTIALEKGSDNIYRTGSTVCTSTACASGGGCIPNGNYCTKCRPEGTPPKAPDGDCRRTTTGEDSIK</sequence>
<evidence type="ECO:0000313" key="2">
    <source>
        <dbReference type="EMBL" id="QTE21676.1"/>
    </source>
</evidence>
<protein>
    <recommendedName>
        <fullName evidence="4">Lipoprotein</fullName>
    </recommendedName>
</protein>
<dbReference type="Proteomes" id="UP000663920">
    <property type="component" value="Chromosome"/>
</dbReference>
<proteinExistence type="predicted"/>
<dbReference type="EMBL" id="CP071869">
    <property type="protein sequence ID" value="QTE21676.1"/>
    <property type="molecule type" value="Genomic_DNA"/>
</dbReference>
<gene>
    <name evidence="2" type="ORF">J3359_12705</name>
</gene>
<evidence type="ECO:0008006" key="4">
    <source>
        <dbReference type="Google" id="ProtNLM"/>
    </source>
</evidence>
<name>A0A975H5R2_9FLAO</name>
<reference evidence="2 3" key="1">
    <citation type="submission" date="2021-03" db="EMBL/GenBank/DDBJ databases">
        <title>Complete genome of Polaribacter_sp.SM13.</title>
        <authorList>
            <person name="Jeong S.W."/>
            <person name="Bae J.W."/>
        </authorList>
    </citation>
    <scope>NUCLEOTIDE SEQUENCE [LARGE SCALE GENOMIC DNA]</scope>
    <source>
        <strain evidence="2 3">SM13</strain>
    </source>
</reference>
<dbReference type="KEGG" id="pcea:J3359_12705"/>
<evidence type="ECO:0000313" key="3">
    <source>
        <dbReference type="Proteomes" id="UP000663920"/>
    </source>
</evidence>
<feature type="region of interest" description="Disordered" evidence="1">
    <location>
        <begin position="142"/>
        <end position="164"/>
    </location>
</feature>
<dbReference type="RefSeq" id="WP_208077228.1">
    <property type="nucleotide sequence ID" value="NZ_CP071869.1"/>
</dbReference>